<keyword evidence="2" id="KW-1185">Reference proteome</keyword>
<dbReference type="WBParaSite" id="HPBE_0001492801-mRNA-1">
    <property type="protein sequence ID" value="HPBE_0001492801-mRNA-1"/>
    <property type="gene ID" value="HPBE_0001492801"/>
</dbReference>
<gene>
    <name evidence="1" type="ORF">HPBE_LOCUS14929</name>
</gene>
<evidence type="ECO:0000313" key="1">
    <source>
        <dbReference type="EMBL" id="VDP01258.1"/>
    </source>
</evidence>
<reference evidence="3" key="2">
    <citation type="submission" date="2019-09" db="UniProtKB">
        <authorList>
            <consortium name="WormBaseParasite"/>
        </authorList>
    </citation>
    <scope>IDENTIFICATION</scope>
</reference>
<dbReference type="Proteomes" id="UP000050761">
    <property type="component" value="Unassembled WGS sequence"/>
</dbReference>
<dbReference type="EMBL" id="UZAH01028608">
    <property type="protein sequence ID" value="VDP01258.1"/>
    <property type="molecule type" value="Genomic_DNA"/>
</dbReference>
<dbReference type="AlphaFoldDB" id="A0A183G185"/>
<evidence type="ECO:0000313" key="3">
    <source>
        <dbReference type="WBParaSite" id="HPBE_0001492801-mRNA-1"/>
    </source>
</evidence>
<sequence length="92" mass="9824">MPCLRSDRLPSADVATFSDNELMPWCQGAAVVTNPGKTKDRTINNADRTNDVTRDEREHYLSATAAAAVFIDLGPALPHGQPVVGPSGFGRS</sequence>
<accession>A0A183G185</accession>
<accession>A0A3P8AWH1</accession>
<evidence type="ECO:0000313" key="2">
    <source>
        <dbReference type="Proteomes" id="UP000050761"/>
    </source>
</evidence>
<name>A0A183G185_HELPZ</name>
<proteinExistence type="predicted"/>
<organism evidence="2 3">
    <name type="scientific">Heligmosomoides polygyrus</name>
    <name type="common">Parasitic roundworm</name>
    <dbReference type="NCBI Taxonomy" id="6339"/>
    <lineage>
        <taxon>Eukaryota</taxon>
        <taxon>Metazoa</taxon>
        <taxon>Ecdysozoa</taxon>
        <taxon>Nematoda</taxon>
        <taxon>Chromadorea</taxon>
        <taxon>Rhabditida</taxon>
        <taxon>Rhabditina</taxon>
        <taxon>Rhabditomorpha</taxon>
        <taxon>Strongyloidea</taxon>
        <taxon>Heligmosomidae</taxon>
        <taxon>Heligmosomoides</taxon>
    </lineage>
</organism>
<reference evidence="1 2" key="1">
    <citation type="submission" date="2018-11" db="EMBL/GenBank/DDBJ databases">
        <authorList>
            <consortium name="Pathogen Informatics"/>
        </authorList>
    </citation>
    <scope>NUCLEOTIDE SEQUENCE [LARGE SCALE GENOMIC DNA]</scope>
</reference>
<protein>
    <submittedName>
        <fullName evidence="3">Transposase</fullName>
    </submittedName>
</protein>